<evidence type="ECO:0000313" key="8">
    <source>
        <dbReference type="EMBL" id="GAP32439.1"/>
    </source>
</evidence>
<evidence type="ECO:0000256" key="1">
    <source>
        <dbReference type="ARBA" id="ARBA00010457"/>
    </source>
</evidence>
<reference evidence="7 10" key="3">
    <citation type="submission" date="2016-10" db="EMBL/GenBank/DDBJ databases">
        <title>Genome sequence of Nocardia seriolae strain EM150506, isolated from Anguila japonica.</title>
        <authorList>
            <person name="Han H.-J."/>
        </authorList>
    </citation>
    <scope>NUCLEOTIDE SEQUENCE [LARGE SCALE GENOMIC DNA]</scope>
    <source>
        <strain evidence="7 10">EM150506</strain>
    </source>
</reference>
<dbReference type="Proteomes" id="UP000180166">
    <property type="component" value="Chromosome"/>
</dbReference>
<dbReference type="InterPro" id="IPR024134">
    <property type="entry name" value="SOD_Cu/Zn_/chaperone"/>
</dbReference>
<dbReference type="GO" id="GO:0046872">
    <property type="term" value="F:metal ion binding"/>
    <property type="evidence" value="ECO:0007669"/>
    <property type="project" value="UniProtKB-KW"/>
</dbReference>
<proteinExistence type="inferred from homology"/>
<evidence type="ECO:0000256" key="3">
    <source>
        <dbReference type="RuleBase" id="RU000393"/>
    </source>
</evidence>
<feature type="domain" description="Superoxide dismutase copper/zinc binding" evidence="6">
    <location>
        <begin position="81"/>
        <end position="210"/>
    </location>
</feature>
<comment type="catalytic activity">
    <reaction evidence="3">
        <text>2 superoxide + 2 H(+) = H2O2 + O2</text>
        <dbReference type="Rhea" id="RHEA:20696"/>
        <dbReference type="ChEBI" id="CHEBI:15378"/>
        <dbReference type="ChEBI" id="CHEBI:15379"/>
        <dbReference type="ChEBI" id="CHEBI:16240"/>
        <dbReference type="ChEBI" id="CHEBI:18421"/>
        <dbReference type="EC" id="1.15.1.1"/>
    </reaction>
</comment>
<dbReference type="InterPro" id="IPR018152">
    <property type="entry name" value="SOD_Cu/Zn_BS"/>
</dbReference>
<dbReference type="PROSITE" id="PS00332">
    <property type="entry name" value="SOD_CU_ZN_2"/>
    <property type="match status" value="1"/>
</dbReference>
<dbReference type="GO" id="GO:0004784">
    <property type="term" value="F:superoxide dismutase activity"/>
    <property type="evidence" value="ECO:0007669"/>
    <property type="project" value="UniProtKB-EC"/>
</dbReference>
<sequence>MASSSTRRPSWWTVAPVLAVAALGLTACSNSQESSDVKGTTPPVFTSSAAPAGAKTGLGSAAEPRDSVSATLKDSNGQSVGTATFTSKGGHLEVIVEAHGLKPGFHGLHLHQNGKCEGDFTSAGGHLQVGEANAHPSSGDLTSLQVLKDGTATLTTTTDSVTLDEIKGKALIVHAGADNFGNIPTRYAAAPDADTLATGDAGARVACGVVA</sequence>
<comment type="similarity">
    <text evidence="1 3">Belongs to the Cu-Zn superoxide dismutase family.</text>
</comment>
<keyword evidence="9" id="KW-1185">Reference proteome</keyword>
<keyword evidence="3" id="KW-0186">Copper</keyword>
<accession>A0ABC8AKD7</accession>
<feature type="compositionally biased region" description="Polar residues" evidence="4">
    <location>
        <begin position="68"/>
        <end position="79"/>
    </location>
</feature>
<dbReference type="Gene3D" id="2.60.40.200">
    <property type="entry name" value="Superoxide dismutase, copper/zinc binding domain"/>
    <property type="match status" value="1"/>
</dbReference>
<dbReference type="EC" id="1.15.1.1" evidence="3"/>
<keyword evidence="3 7" id="KW-0560">Oxidoreductase</keyword>
<keyword evidence="3" id="KW-0862">Zinc</keyword>
<reference evidence="8 9" key="2">
    <citation type="journal article" date="2016" name="Genome Announc.">
        <title>Draft Genome Sequence of Erythromycin- and Oxytetracycline-Sensitive Nocardia seriolae Strain U-1 (NBRC 110359).</title>
        <authorList>
            <person name="Imajoh M."/>
            <person name="Sukeda M."/>
            <person name="Shimizu M."/>
            <person name="Yamane J."/>
            <person name="Ohnishi K."/>
            <person name="Oshima S."/>
        </authorList>
    </citation>
    <scope>NUCLEOTIDE SEQUENCE [LARGE SCALE GENOMIC DNA]</scope>
    <source>
        <strain evidence="8 9">U-1</strain>
    </source>
</reference>
<comment type="cofactor">
    <cofactor evidence="3">
        <name>Zn(2+)</name>
        <dbReference type="ChEBI" id="CHEBI:29105"/>
    </cofactor>
    <text evidence="3">Binds 1 zinc ion per subunit.</text>
</comment>
<keyword evidence="5" id="KW-0732">Signal</keyword>
<reference evidence="9" key="1">
    <citation type="submission" date="2015-07" db="EMBL/GenBank/DDBJ databases">
        <title>Nocardia seriolae U-1 whole genome shotgun sequence.</title>
        <authorList>
            <person name="Imajoh M."/>
            <person name="Fukumoto Y."/>
            <person name="Sukeda M."/>
            <person name="Yamane J."/>
            <person name="Yamasaki K."/>
            <person name="Shimizu M."/>
            <person name="Ohnishi K."/>
            <person name="Oshima S."/>
        </authorList>
    </citation>
    <scope>NUCLEOTIDE SEQUENCE [LARGE SCALE GENOMIC DNA]</scope>
    <source>
        <strain evidence="9">U-1</strain>
    </source>
</reference>
<dbReference type="SUPFAM" id="SSF49329">
    <property type="entry name" value="Cu,Zn superoxide dismutase-like"/>
    <property type="match status" value="1"/>
</dbReference>
<dbReference type="AlphaFoldDB" id="A0ABC8AKD7"/>
<evidence type="ECO:0000256" key="4">
    <source>
        <dbReference type="SAM" id="MobiDB-lite"/>
    </source>
</evidence>
<dbReference type="InterPro" id="IPR036423">
    <property type="entry name" value="SOD-like_Cu/Zn_dom_sf"/>
</dbReference>
<evidence type="ECO:0000256" key="5">
    <source>
        <dbReference type="SAM" id="SignalP"/>
    </source>
</evidence>
<dbReference type="SMR" id="A0ABC8AKD7"/>
<dbReference type="InterPro" id="IPR001424">
    <property type="entry name" value="SOD_Cu_Zn_dom"/>
</dbReference>
<gene>
    <name evidence="7" type="primary">sod1</name>
    <name evidence="7" type="ORF">NS506_00298</name>
    <name evidence="8" type="ORF">NSK11_contig00158-0010</name>
</gene>
<keyword evidence="3" id="KW-0479">Metal-binding</keyword>
<dbReference type="EMBL" id="BBYQ01000158">
    <property type="protein sequence ID" value="GAP32439.1"/>
    <property type="molecule type" value="Genomic_DNA"/>
</dbReference>
<dbReference type="PROSITE" id="PS51257">
    <property type="entry name" value="PROKAR_LIPOPROTEIN"/>
    <property type="match status" value="1"/>
</dbReference>
<evidence type="ECO:0000259" key="6">
    <source>
        <dbReference type="Pfam" id="PF00080"/>
    </source>
</evidence>
<name>A0ABC8AKD7_9NOCA</name>
<protein>
    <recommendedName>
        <fullName evidence="3">Superoxide dismutase [Cu-Zn]</fullName>
        <ecNumber evidence="3">1.15.1.1</ecNumber>
    </recommendedName>
</protein>
<comment type="cofactor">
    <cofactor evidence="3">
        <name>Cu cation</name>
        <dbReference type="ChEBI" id="CHEBI:23378"/>
    </cofactor>
    <text evidence="3">Binds 1 copper ion per subunit.</text>
</comment>
<evidence type="ECO:0000313" key="10">
    <source>
        <dbReference type="Proteomes" id="UP000180166"/>
    </source>
</evidence>
<dbReference type="EMBL" id="CP017839">
    <property type="protein sequence ID" value="APA94382.1"/>
    <property type="molecule type" value="Genomic_DNA"/>
</dbReference>
<dbReference type="PANTHER" id="PTHR10003">
    <property type="entry name" value="SUPEROXIDE DISMUTASE CU-ZN -RELATED"/>
    <property type="match status" value="1"/>
</dbReference>
<comment type="function">
    <text evidence="2">Destroys radicals which are normally produced within the cells and which are toxic to biological systems. May play a role in favoring mycobacterial survival in phagocytes.</text>
</comment>
<organism evidence="7 10">
    <name type="scientific">Nocardia seriolae</name>
    <dbReference type="NCBI Taxonomy" id="37332"/>
    <lineage>
        <taxon>Bacteria</taxon>
        <taxon>Bacillati</taxon>
        <taxon>Actinomycetota</taxon>
        <taxon>Actinomycetes</taxon>
        <taxon>Mycobacteriales</taxon>
        <taxon>Nocardiaceae</taxon>
        <taxon>Nocardia</taxon>
    </lineage>
</organism>
<dbReference type="RefSeq" id="WP_036550343.1">
    <property type="nucleotide sequence ID" value="NZ_AP028459.1"/>
</dbReference>
<evidence type="ECO:0000313" key="9">
    <source>
        <dbReference type="Proteomes" id="UP000037179"/>
    </source>
</evidence>
<dbReference type="PRINTS" id="PR00068">
    <property type="entry name" value="CUZNDISMTASE"/>
</dbReference>
<evidence type="ECO:0000313" key="7">
    <source>
        <dbReference type="EMBL" id="APA94382.1"/>
    </source>
</evidence>
<dbReference type="NCBIfam" id="NF047631">
    <property type="entry name" value="SodCMycob"/>
    <property type="match status" value="1"/>
</dbReference>
<dbReference type="Proteomes" id="UP000037179">
    <property type="component" value="Unassembled WGS sequence"/>
</dbReference>
<feature type="compositionally biased region" description="Polar residues" evidence="4">
    <location>
        <begin position="31"/>
        <end position="49"/>
    </location>
</feature>
<dbReference type="Pfam" id="PF00080">
    <property type="entry name" value="Sod_Cu"/>
    <property type="match status" value="1"/>
</dbReference>
<dbReference type="GeneID" id="93371809"/>
<feature type="signal peptide" evidence="5">
    <location>
        <begin position="1"/>
        <end position="27"/>
    </location>
</feature>
<feature type="region of interest" description="Disordered" evidence="4">
    <location>
        <begin position="31"/>
        <end position="79"/>
    </location>
</feature>
<feature type="chain" id="PRO_5044720725" description="Superoxide dismutase [Cu-Zn]" evidence="5">
    <location>
        <begin position="28"/>
        <end position="211"/>
    </location>
</feature>
<dbReference type="KEGG" id="nsr:NS506_00298"/>
<evidence type="ECO:0000256" key="2">
    <source>
        <dbReference type="ARBA" id="ARBA00024900"/>
    </source>
</evidence>